<dbReference type="AlphaFoldDB" id="A0A0P1GBR0"/>
<proteinExistence type="predicted"/>
<name>A0A0P1GBR0_9RHOB</name>
<keyword evidence="3" id="KW-1185">Reference proteome</keyword>
<dbReference type="RefSeq" id="WP_235811455.1">
    <property type="nucleotide sequence ID" value="NZ_CYSD01000033.1"/>
</dbReference>
<keyword evidence="1" id="KW-0472">Membrane</keyword>
<dbReference type="STRING" id="928856.SAMN04488049_110125"/>
<feature type="transmembrane region" description="Helical" evidence="1">
    <location>
        <begin position="6"/>
        <end position="27"/>
    </location>
</feature>
<evidence type="ECO:0000256" key="1">
    <source>
        <dbReference type="SAM" id="Phobius"/>
    </source>
</evidence>
<evidence type="ECO:0000313" key="2">
    <source>
        <dbReference type="EMBL" id="CUH78828.1"/>
    </source>
</evidence>
<keyword evidence="1" id="KW-0812">Transmembrane</keyword>
<dbReference type="EMBL" id="CYSD01000033">
    <property type="protein sequence ID" value="CUH78828.1"/>
    <property type="molecule type" value="Genomic_DNA"/>
</dbReference>
<sequence>MIESDYLLVAGFVLAWLGLPALVAAYANRHRPHFAVVLMLAGAGCIAYAAHSREGGYDMAELPVVFFRVLGQLF</sequence>
<dbReference type="Proteomes" id="UP000052022">
    <property type="component" value="Unassembled WGS sequence"/>
</dbReference>
<protein>
    <submittedName>
        <fullName evidence="2">Uncharacterized protein</fullName>
    </submittedName>
</protein>
<keyword evidence="1" id="KW-1133">Transmembrane helix</keyword>
<accession>A0A0P1GBR0</accession>
<gene>
    <name evidence="2" type="ORF">TRM7557_02061</name>
</gene>
<feature type="transmembrane region" description="Helical" evidence="1">
    <location>
        <begin position="34"/>
        <end position="51"/>
    </location>
</feature>
<organism evidence="2 3">
    <name type="scientific">Tritonibacter multivorans</name>
    <dbReference type="NCBI Taxonomy" id="928856"/>
    <lineage>
        <taxon>Bacteria</taxon>
        <taxon>Pseudomonadati</taxon>
        <taxon>Pseudomonadota</taxon>
        <taxon>Alphaproteobacteria</taxon>
        <taxon>Rhodobacterales</taxon>
        <taxon>Paracoccaceae</taxon>
        <taxon>Tritonibacter</taxon>
    </lineage>
</organism>
<evidence type="ECO:0000313" key="3">
    <source>
        <dbReference type="Proteomes" id="UP000052022"/>
    </source>
</evidence>
<reference evidence="2 3" key="1">
    <citation type="submission" date="2015-09" db="EMBL/GenBank/DDBJ databases">
        <authorList>
            <consortium name="Swine Surveillance"/>
        </authorList>
    </citation>
    <scope>NUCLEOTIDE SEQUENCE [LARGE SCALE GENOMIC DNA]</scope>
    <source>
        <strain evidence="2 3">CECT 7557</strain>
    </source>
</reference>